<accession>A0A0G0QLK8</accession>
<sequence length="266" mass="28739">MKNRPIGIFDSGIGGLTVAKEIIRLLPHESIIYIGDTARVPYGTRSNEIIAKFGIQLTDFLLKRNVKCLVVACNTISAVALEEIEKISKVPVLGVIKPAVSEALNTTKNKKIGVIGTYATINSRAYEKEIKKQNPDVEICSTGCPLFVPLAEEGFSDHPAAGLVAKDYLGSVKSSGADTLILGCTHYPILSGIVKKIMGPEVSLIDSAGPTAKQLQELLKARNLLADNRDPSYEFFVTDAPKRVLQVAGRFFGDTINGRLKKVSLD</sequence>
<dbReference type="NCBIfam" id="TIGR00067">
    <property type="entry name" value="glut_race"/>
    <property type="match status" value="1"/>
</dbReference>
<dbReference type="AlphaFoldDB" id="A0A0G0QLK8"/>
<dbReference type="InterPro" id="IPR033134">
    <property type="entry name" value="Asp/Glu_racemase_AS_2"/>
</dbReference>
<evidence type="ECO:0000313" key="10">
    <source>
        <dbReference type="Proteomes" id="UP000034881"/>
    </source>
</evidence>
<dbReference type="PROSITE" id="PS00924">
    <property type="entry name" value="ASP_GLU_RACEMASE_2"/>
    <property type="match status" value="1"/>
</dbReference>
<evidence type="ECO:0000256" key="3">
    <source>
        <dbReference type="ARBA" id="ARBA00022960"/>
    </source>
</evidence>
<dbReference type="PANTHER" id="PTHR21198">
    <property type="entry name" value="GLUTAMATE RACEMASE"/>
    <property type="match status" value="1"/>
</dbReference>
<feature type="binding site" evidence="8">
    <location>
        <begin position="42"/>
        <end position="43"/>
    </location>
    <ligand>
        <name>substrate</name>
    </ligand>
</feature>
<comment type="catalytic activity">
    <reaction evidence="1 8">
        <text>L-glutamate = D-glutamate</text>
        <dbReference type="Rhea" id="RHEA:12813"/>
        <dbReference type="ChEBI" id="CHEBI:29985"/>
        <dbReference type="ChEBI" id="CHEBI:29986"/>
        <dbReference type="EC" id="5.1.1.3"/>
    </reaction>
</comment>
<evidence type="ECO:0000256" key="4">
    <source>
        <dbReference type="ARBA" id="ARBA00022984"/>
    </source>
</evidence>
<dbReference type="GO" id="GO:0071555">
    <property type="term" value="P:cell wall organization"/>
    <property type="evidence" value="ECO:0007669"/>
    <property type="project" value="UniProtKB-KW"/>
</dbReference>
<evidence type="ECO:0000256" key="2">
    <source>
        <dbReference type="ARBA" id="ARBA00013090"/>
    </source>
</evidence>
<keyword evidence="3 8" id="KW-0133">Cell shape</keyword>
<dbReference type="UniPathway" id="UPA00219"/>
<name>A0A0G0QLK8_9BACT</name>
<dbReference type="InterPro" id="IPR001920">
    <property type="entry name" value="Asp/Glu_race"/>
</dbReference>
<dbReference type="GO" id="GO:0008360">
    <property type="term" value="P:regulation of cell shape"/>
    <property type="evidence" value="ECO:0007669"/>
    <property type="project" value="UniProtKB-KW"/>
</dbReference>
<dbReference type="Proteomes" id="UP000034881">
    <property type="component" value="Unassembled WGS sequence"/>
</dbReference>
<dbReference type="FunFam" id="3.40.50.1860:FF:000002">
    <property type="entry name" value="Glutamate racemase"/>
    <property type="match status" value="1"/>
</dbReference>
<keyword evidence="5 8" id="KW-0413">Isomerase</keyword>
<feature type="binding site" evidence="8">
    <location>
        <begin position="185"/>
        <end position="186"/>
    </location>
    <ligand>
        <name>substrate</name>
    </ligand>
</feature>
<comment type="similarity">
    <text evidence="8">Belongs to the aspartate/glutamate racemases family.</text>
</comment>
<evidence type="ECO:0000256" key="6">
    <source>
        <dbReference type="ARBA" id="ARBA00023316"/>
    </source>
</evidence>
<dbReference type="SUPFAM" id="SSF53681">
    <property type="entry name" value="Aspartate/glutamate racemase"/>
    <property type="match status" value="2"/>
</dbReference>
<dbReference type="Gene3D" id="3.40.50.1860">
    <property type="match status" value="2"/>
</dbReference>
<dbReference type="EMBL" id="LBYB01000014">
    <property type="protein sequence ID" value="KKR41314.1"/>
    <property type="molecule type" value="Genomic_DNA"/>
</dbReference>
<evidence type="ECO:0000256" key="5">
    <source>
        <dbReference type="ARBA" id="ARBA00023235"/>
    </source>
</evidence>
<evidence type="ECO:0000256" key="1">
    <source>
        <dbReference type="ARBA" id="ARBA00001602"/>
    </source>
</evidence>
<reference evidence="9 10" key="1">
    <citation type="journal article" date="2015" name="Nature">
        <title>rRNA introns, odd ribosomes, and small enigmatic genomes across a large radiation of phyla.</title>
        <authorList>
            <person name="Brown C.T."/>
            <person name="Hug L.A."/>
            <person name="Thomas B.C."/>
            <person name="Sharon I."/>
            <person name="Castelle C.J."/>
            <person name="Singh A."/>
            <person name="Wilkins M.J."/>
            <person name="Williams K.H."/>
            <person name="Banfield J.F."/>
        </authorList>
    </citation>
    <scope>NUCLEOTIDE SEQUENCE [LARGE SCALE GENOMIC DNA]</scope>
</reference>
<feature type="binding site" evidence="8">
    <location>
        <begin position="10"/>
        <end position="11"/>
    </location>
    <ligand>
        <name>substrate</name>
    </ligand>
</feature>
<feature type="binding site" evidence="8">
    <location>
        <begin position="74"/>
        <end position="75"/>
    </location>
    <ligand>
        <name>substrate</name>
    </ligand>
</feature>
<comment type="pathway">
    <text evidence="8">Cell wall biogenesis; peptidoglycan biosynthesis.</text>
</comment>
<feature type="active site" description="Proton donor/acceptor" evidence="8">
    <location>
        <position position="73"/>
    </location>
</feature>
<evidence type="ECO:0000313" key="9">
    <source>
        <dbReference type="EMBL" id="KKR41314.1"/>
    </source>
</evidence>
<dbReference type="PANTHER" id="PTHR21198:SF2">
    <property type="entry name" value="GLUTAMATE RACEMASE"/>
    <property type="match status" value="1"/>
</dbReference>
<proteinExistence type="inferred from homology"/>
<dbReference type="GO" id="GO:0009252">
    <property type="term" value="P:peptidoglycan biosynthetic process"/>
    <property type="evidence" value="ECO:0007669"/>
    <property type="project" value="UniProtKB-UniRule"/>
</dbReference>
<dbReference type="HAMAP" id="MF_00258">
    <property type="entry name" value="Glu_racemase"/>
    <property type="match status" value="1"/>
</dbReference>
<protein>
    <recommendedName>
        <fullName evidence="7 8">Glutamate racemase</fullName>
        <ecNumber evidence="2 8">5.1.1.3</ecNumber>
    </recommendedName>
</protein>
<feature type="active site" description="Proton donor/acceptor" evidence="8">
    <location>
        <position position="184"/>
    </location>
</feature>
<organism evidence="9 10">
    <name type="scientific">Candidatus Daviesbacteria bacterium GW2011_GWC2_40_12</name>
    <dbReference type="NCBI Taxonomy" id="1618431"/>
    <lineage>
        <taxon>Bacteria</taxon>
        <taxon>Candidatus Daviesiibacteriota</taxon>
    </lineage>
</organism>
<dbReference type="EC" id="5.1.1.3" evidence="2 8"/>
<evidence type="ECO:0000256" key="8">
    <source>
        <dbReference type="HAMAP-Rule" id="MF_00258"/>
    </source>
</evidence>
<gene>
    <name evidence="8" type="primary">murI</name>
    <name evidence="9" type="ORF">UT77_C0014G0011</name>
</gene>
<keyword evidence="6 8" id="KW-0961">Cell wall biogenesis/degradation</keyword>
<dbReference type="InterPro" id="IPR004391">
    <property type="entry name" value="Glu_race"/>
</dbReference>
<evidence type="ECO:0000256" key="7">
    <source>
        <dbReference type="ARBA" id="ARBA00070053"/>
    </source>
</evidence>
<dbReference type="PATRIC" id="fig|1618431.3.peg.1229"/>
<dbReference type="GO" id="GO:0008881">
    <property type="term" value="F:glutamate racemase activity"/>
    <property type="evidence" value="ECO:0007669"/>
    <property type="project" value="UniProtKB-UniRule"/>
</dbReference>
<keyword evidence="4 8" id="KW-0573">Peptidoglycan synthesis</keyword>
<comment type="caution">
    <text evidence="9">The sequence shown here is derived from an EMBL/GenBank/DDBJ whole genome shotgun (WGS) entry which is preliminary data.</text>
</comment>
<dbReference type="InterPro" id="IPR015942">
    <property type="entry name" value="Asp/Glu/hydantoin_racemase"/>
</dbReference>
<dbReference type="Pfam" id="PF01177">
    <property type="entry name" value="Asp_Glu_race"/>
    <property type="match status" value="1"/>
</dbReference>
<comment type="function">
    <text evidence="8">Provides the (R)-glutamate required for cell wall biosynthesis.</text>
</comment>